<evidence type="ECO:0000256" key="1">
    <source>
        <dbReference type="ARBA" id="ARBA00010617"/>
    </source>
</evidence>
<dbReference type="CDD" id="cd11029">
    <property type="entry name" value="CYP107-like"/>
    <property type="match status" value="1"/>
</dbReference>
<keyword evidence="2" id="KW-0503">Monooxygenase</keyword>
<dbReference type="Pfam" id="PF00067">
    <property type="entry name" value="p450"/>
    <property type="match status" value="1"/>
</dbReference>
<organism evidence="4 5">
    <name type="scientific">Streptomyces zingiberis</name>
    <dbReference type="NCBI Taxonomy" id="2053010"/>
    <lineage>
        <taxon>Bacteria</taxon>
        <taxon>Bacillati</taxon>
        <taxon>Actinomycetota</taxon>
        <taxon>Actinomycetes</taxon>
        <taxon>Kitasatosporales</taxon>
        <taxon>Streptomycetaceae</taxon>
        <taxon>Streptomyces</taxon>
    </lineage>
</organism>
<comment type="similarity">
    <text evidence="1 2">Belongs to the cytochrome P450 family.</text>
</comment>
<keyword evidence="5" id="KW-1185">Reference proteome</keyword>
<evidence type="ECO:0000313" key="5">
    <source>
        <dbReference type="Proteomes" id="UP000695264"/>
    </source>
</evidence>
<dbReference type="InterPro" id="IPR002397">
    <property type="entry name" value="Cyt_P450_B"/>
</dbReference>
<name>A0ABX1C3T2_9ACTN</name>
<dbReference type="SUPFAM" id="SSF48264">
    <property type="entry name" value="Cytochrome P450"/>
    <property type="match status" value="1"/>
</dbReference>
<protein>
    <submittedName>
        <fullName evidence="4">Cytochrome P450</fullName>
    </submittedName>
</protein>
<proteinExistence type="inferred from homology"/>
<dbReference type="PANTHER" id="PTHR46696">
    <property type="entry name" value="P450, PUTATIVE (EUROFUNG)-RELATED"/>
    <property type="match status" value="1"/>
</dbReference>
<dbReference type="Gene3D" id="1.10.630.10">
    <property type="entry name" value="Cytochrome P450"/>
    <property type="match status" value="1"/>
</dbReference>
<accession>A0ABX1C3T2</accession>
<dbReference type="InterPro" id="IPR036396">
    <property type="entry name" value="Cyt_P450_sf"/>
</dbReference>
<keyword evidence="2" id="KW-0408">Iron</keyword>
<dbReference type="InterPro" id="IPR001128">
    <property type="entry name" value="Cyt_P450"/>
</dbReference>
<dbReference type="PANTHER" id="PTHR46696:SF1">
    <property type="entry name" value="CYTOCHROME P450 YJIB-RELATED"/>
    <property type="match status" value="1"/>
</dbReference>
<dbReference type="RefSeq" id="WP_168103435.1">
    <property type="nucleotide sequence ID" value="NZ_JAATEN010000018.1"/>
</dbReference>
<dbReference type="InterPro" id="IPR017972">
    <property type="entry name" value="Cyt_P450_CS"/>
</dbReference>
<reference evidence="4 5" key="1">
    <citation type="submission" date="2020-03" db="EMBL/GenBank/DDBJ databases">
        <title>WGS of actinomycetes isolated from Thailand.</title>
        <authorList>
            <person name="Thawai C."/>
        </authorList>
    </citation>
    <scope>NUCLEOTIDE SEQUENCE [LARGE SCALE GENOMIC DNA]</scope>
    <source>
        <strain evidence="4 5">PLAI 1-29</strain>
    </source>
</reference>
<dbReference type="Proteomes" id="UP000695264">
    <property type="component" value="Unassembled WGS sequence"/>
</dbReference>
<feature type="region of interest" description="Disordered" evidence="3">
    <location>
        <begin position="1"/>
        <end position="42"/>
    </location>
</feature>
<dbReference type="PROSITE" id="PS00086">
    <property type="entry name" value="CYTOCHROME_P450"/>
    <property type="match status" value="1"/>
</dbReference>
<gene>
    <name evidence="4" type="ORF">HCK00_20220</name>
</gene>
<sequence length="458" mass="48714">MEKGYDTGTAEAVRNGGRTPGGDAPDGGAGGGIGNGGATDVGGGSNGGATTALATPAGTAAPVADLTALGADFTADPYSVYAGLRERGPVHRARSAEIGDFWLVVGYEAARAALTDPRLGKDWSLLSPERFTPTPISANMLQVDPPDHTRLRRLVSREFTARRVEALRPRVEEMTDGLLDAMAALPDGRADLVDALAFPLPMGVICELLGVPDLDRSAFRAWSSDLVSFSGPEKEAAAVEAVGRYLTELIARKRLNPGDDLLSALIRTTDEDGDRLSPEELVGMSFLLLIAGFETTVNLITNTVHALFRHPDVLAELRADFTLTERVVEEGLRWDGPVEGATLRIAAEPVEIGDVTIPAGGTVLVSLASADRDPARFPDADRFDPHRAPGGHVAFGHGIHFCLGAPLARMEAQIAIRRLLERFPELALDRDPGVSDADLPWIPGTLIRGLRELPVRLR</sequence>
<keyword evidence="2" id="KW-0560">Oxidoreductase</keyword>
<evidence type="ECO:0000256" key="2">
    <source>
        <dbReference type="RuleBase" id="RU000461"/>
    </source>
</evidence>
<feature type="compositionally biased region" description="Gly residues" evidence="3">
    <location>
        <begin position="18"/>
        <end position="42"/>
    </location>
</feature>
<dbReference type="EMBL" id="JAATEN010000018">
    <property type="protein sequence ID" value="NJQ02800.1"/>
    <property type="molecule type" value="Genomic_DNA"/>
</dbReference>
<dbReference type="PRINTS" id="PR00359">
    <property type="entry name" value="BP450"/>
</dbReference>
<evidence type="ECO:0000313" key="4">
    <source>
        <dbReference type="EMBL" id="NJQ02800.1"/>
    </source>
</evidence>
<comment type="caution">
    <text evidence="4">The sequence shown here is derived from an EMBL/GenBank/DDBJ whole genome shotgun (WGS) entry which is preliminary data.</text>
</comment>
<keyword evidence="2" id="KW-0479">Metal-binding</keyword>
<evidence type="ECO:0000256" key="3">
    <source>
        <dbReference type="SAM" id="MobiDB-lite"/>
    </source>
</evidence>
<keyword evidence="2" id="KW-0349">Heme</keyword>